<evidence type="ECO:0000313" key="3">
    <source>
        <dbReference type="Proteomes" id="UP000197097"/>
    </source>
</evidence>
<dbReference type="SUPFAM" id="SSF54427">
    <property type="entry name" value="NTF2-like"/>
    <property type="match status" value="1"/>
</dbReference>
<feature type="domain" description="SnoaL-like" evidence="1">
    <location>
        <begin position="22"/>
        <end position="149"/>
    </location>
</feature>
<dbReference type="Gene3D" id="3.10.450.50">
    <property type="match status" value="1"/>
</dbReference>
<dbReference type="Proteomes" id="UP000197097">
    <property type="component" value="Unassembled WGS sequence"/>
</dbReference>
<gene>
    <name evidence="2" type="ORF">CDQ91_10635</name>
</gene>
<protein>
    <recommendedName>
        <fullName evidence="1">SnoaL-like domain-containing protein</fullName>
    </recommendedName>
</protein>
<organism evidence="2 3">
    <name type="scientific">Sphingopyxis witflariensis</name>
    <dbReference type="NCBI Taxonomy" id="173675"/>
    <lineage>
        <taxon>Bacteria</taxon>
        <taxon>Pseudomonadati</taxon>
        <taxon>Pseudomonadota</taxon>
        <taxon>Alphaproteobacteria</taxon>
        <taxon>Sphingomonadales</taxon>
        <taxon>Sphingomonadaceae</taxon>
        <taxon>Sphingopyxis</taxon>
    </lineage>
</organism>
<keyword evidence="3" id="KW-1185">Reference proteome</keyword>
<dbReference type="AlphaFoldDB" id="A0A246JU69"/>
<dbReference type="InterPro" id="IPR037401">
    <property type="entry name" value="SnoaL-like"/>
</dbReference>
<accession>A0A246JU69</accession>
<evidence type="ECO:0000313" key="2">
    <source>
        <dbReference type="EMBL" id="OWQ96523.1"/>
    </source>
</evidence>
<comment type="caution">
    <text evidence="2">The sequence shown here is derived from an EMBL/GenBank/DDBJ whole genome shotgun (WGS) entry which is preliminary data.</text>
</comment>
<dbReference type="EMBL" id="NISJ01000005">
    <property type="protein sequence ID" value="OWQ96523.1"/>
    <property type="molecule type" value="Genomic_DNA"/>
</dbReference>
<name>A0A246JU69_9SPHN</name>
<dbReference type="InterPro" id="IPR032710">
    <property type="entry name" value="NTF2-like_dom_sf"/>
</dbReference>
<evidence type="ECO:0000259" key="1">
    <source>
        <dbReference type="Pfam" id="PF13577"/>
    </source>
</evidence>
<proteinExistence type="predicted"/>
<sequence>MDRLFPRSAHLWPDRRNGILTADDYFAIQRLINIYFVHVDGADFDAAGSLFDRADMIYTATGRHIHQDGAAVAALMRSFVKLHGPDERPLTRHHSGNLTIEPDGDARASARCSAIIFQAAPGFPLQPIAEASYCDRFAKDGDAWHFTRREMEMTLTGDLSQHLLREA</sequence>
<reference evidence="2 3" key="1">
    <citation type="journal article" date="2002" name="Int. J. Syst. Evol. Microbiol.">
        <title>Sphingopyxis witflariensis sp. nov., isolated from activated sludge.</title>
        <authorList>
            <person name="Kampfer P."/>
            <person name="Witzenberger R."/>
            <person name="Denner E.B."/>
            <person name="Busse H.J."/>
            <person name="Neef A."/>
        </authorList>
    </citation>
    <scope>NUCLEOTIDE SEQUENCE [LARGE SCALE GENOMIC DNA]</scope>
    <source>
        <strain evidence="2 3">DSM 14551</strain>
    </source>
</reference>
<dbReference type="Pfam" id="PF13577">
    <property type="entry name" value="SnoaL_4"/>
    <property type="match status" value="1"/>
</dbReference>